<keyword evidence="3" id="KW-1185">Reference proteome</keyword>
<dbReference type="InterPro" id="IPR019587">
    <property type="entry name" value="Polyketide_cyclase/dehydratase"/>
</dbReference>
<dbReference type="EMBL" id="CP015961">
    <property type="protein sequence ID" value="ANI92140.1"/>
    <property type="molecule type" value="Genomic_DNA"/>
</dbReference>
<evidence type="ECO:0000256" key="1">
    <source>
        <dbReference type="SAM" id="MobiDB-lite"/>
    </source>
</evidence>
<dbReference type="Pfam" id="PF10604">
    <property type="entry name" value="Polyketide_cyc2"/>
    <property type="match status" value="1"/>
</dbReference>
<evidence type="ECO:0008006" key="4">
    <source>
        <dbReference type="Google" id="ProtNLM"/>
    </source>
</evidence>
<dbReference type="KEGG" id="dtm:BJL86_1358"/>
<dbReference type="InterPro" id="IPR023393">
    <property type="entry name" value="START-like_dom_sf"/>
</dbReference>
<name>A0A173LNK1_9ACTN</name>
<protein>
    <recommendedName>
        <fullName evidence="4">Coenzyme Q-binding protein COQ10 START domain-containing protein</fullName>
    </recommendedName>
</protein>
<evidence type="ECO:0000313" key="2">
    <source>
        <dbReference type="EMBL" id="ANI92140.1"/>
    </source>
</evidence>
<feature type="region of interest" description="Disordered" evidence="1">
    <location>
        <begin position="1"/>
        <end position="36"/>
    </location>
</feature>
<dbReference type="STRING" id="499555.BJL86_1358"/>
<dbReference type="AlphaFoldDB" id="A0A173LNK1"/>
<dbReference type="PANTHER" id="PTHR39683:SF4">
    <property type="entry name" value="COENZYME Q-BINDING PROTEIN COQ10 START DOMAIN-CONTAINING PROTEIN"/>
    <property type="match status" value="1"/>
</dbReference>
<dbReference type="PANTHER" id="PTHR39683">
    <property type="entry name" value="CONSERVED PROTEIN TB16.3"/>
    <property type="match status" value="1"/>
</dbReference>
<reference evidence="2 3" key="1">
    <citation type="submission" date="2016-06" db="EMBL/GenBank/DDBJ databases">
        <title>Complete genome sequence of a saline-alkali tolerant type strain Dietzia timorensis ID05-A0528T.</title>
        <authorList>
            <person name="Wu X."/>
        </authorList>
    </citation>
    <scope>NUCLEOTIDE SEQUENCE [LARGE SCALE GENOMIC DNA]</scope>
    <source>
        <strain evidence="2 3">ID05-A0528</strain>
    </source>
</reference>
<dbReference type="Gene3D" id="3.30.530.20">
    <property type="match status" value="1"/>
</dbReference>
<gene>
    <name evidence="2" type="ORF">BJL86_1358</name>
</gene>
<dbReference type="RefSeq" id="WP_082908418.1">
    <property type="nucleotide sequence ID" value="NZ_LMTB01000028.1"/>
</dbReference>
<organism evidence="2 3">
    <name type="scientific">Dietzia timorensis</name>
    <dbReference type="NCBI Taxonomy" id="499555"/>
    <lineage>
        <taxon>Bacteria</taxon>
        <taxon>Bacillati</taxon>
        <taxon>Actinomycetota</taxon>
        <taxon>Actinomycetes</taxon>
        <taxon>Mycobacteriales</taxon>
        <taxon>Dietziaceae</taxon>
        <taxon>Dietzia</taxon>
    </lineage>
</organism>
<feature type="compositionally biased region" description="Low complexity" evidence="1">
    <location>
        <begin position="19"/>
        <end position="35"/>
    </location>
</feature>
<dbReference type="SUPFAM" id="SSF55961">
    <property type="entry name" value="Bet v1-like"/>
    <property type="match status" value="1"/>
</dbReference>
<dbReference type="Proteomes" id="UP000186104">
    <property type="component" value="Chromosome"/>
</dbReference>
<sequence>MTAEGQGGENTSEVPLPEGRSAQSRSGSSSGGSAQKTVTINAGLETVMSTIADFDNYPDWVPAIRKTSIVSTDDAGRPARVDFVLIAGIVEDEYQLDYSWSEDGTEVSWSLSEPSILQTRQDGSYSLAPGERPGTTDVTYSIDVELTVEMLGRFRERAEKRIINAALEDLAARVETR</sequence>
<accession>A0A173LNK1</accession>
<evidence type="ECO:0000313" key="3">
    <source>
        <dbReference type="Proteomes" id="UP000186104"/>
    </source>
</evidence>
<proteinExistence type="predicted"/>